<dbReference type="AlphaFoldDB" id="A0ABD1FK77"/>
<dbReference type="Proteomes" id="UP001567538">
    <property type="component" value="Unassembled WGS sequence"/>
</dbReference>
<reference evidence="1 2" key="1">
    <citation type="submission" date="2024-06" db="EMBL/GenBank/DDBJ databases">
        <title>A chromosome level genome sequence of Diviner's sage (Salvia divinorum).</title>
        <authorList>
            <person name="Ford S.A."/>
            <person name="Ro D.-K."/>
            <person name="Ness R.W."/>
            <person name="Phillips M.A."/>
        </authorList>
    </citation>
    <scope>NUCLEOTIDE SEQUENCE [LARGE SCALE GENOMIC DNA]</scope>
    <source>
        <strain evidence="1">SAF-2024a</strain>
        <tissue evidence="1">Leaf</tissue>
    </source>
</reference>
<evidence type="ECO:0000313" key="2">
    <source>
        <dbReference type="Proteomes" id="UP001567538"/>
    </source>
</evidence>
<protein>
    <submittedName>
        <fullName evidence="1">Membrane protein</fullName>
    </submittedName>
</protein>
<gene>
    <name evidence="1" type="ORF">AAHA92_32263</name>
</gene>
<name>A0ABD1FK77_SALDI</name>
<keyword evidence="2" id="KW-1185">Reference proteome</keyword>
<organism evidence="1 2">
    <name type="scientific">Salvia divinorum</name>
    <name type="common">Maria pastora</name>
    <name type="synonym">Diviner's sage</name>
    <dbReference type="NCBI Taxonomy" id="28513"/>
    <lineage>
        <taxon>Eukaryota</taxon>
        <taxon>Viridiplantae</taxon>
        <taxon>Streptophyta</taxon>
        <taxon>Embryophyta</taxon>
        <taxon>Tracheophyta</taxon>
        <taxon>Spermatophyta</taxon>
        <taxon>Magnoliopsida</taxon>
        <taxon>eudicotyledons</taxon>
        <taxon>Gunneridae</taxon>
        <taxon>Pentapetalae</taxon>
        <taxon>asterids</taxon>
        <taxon>lamiids</taxon>
        <taxon>Lamiales</taxon>
        <taxon>Lamiaceae</taxon>
        <taxon>Nepetoideae</taxon>
        <taxon>Mentheae</taxon>
        <taxon>Salviinae</taxon>
        <taxon>Salvia</taxon>
        <taxon>Salvia subgen. Calosphace</taxon>
    </lineage>
</organism>
<comment type="caution">
    <text evidence="1">The sequence shown here is derived from an EMBL/GenBank/DDBJ whole genome shotgun (WGS) entry which is preliminary data.</text>
</comment>
<sequence length="169" mass="18486">MEKVLFSFYGSGGFLDFQAVRRRAEAVADHGESLIVRRDFRLLQMTLTMRSETAAFGGYAGNILAVHKLLKQNLSPPPLAPLAVKDIAAASGLKIIYIIAGGCLSSLSVAVRKYFAAGEEVLSSLIKIHLLIWCCLCRSSNTLHVLAIEPCHHKCFSSLFISIFIRSST</sequence>
<evidence type="ECO:0000313" key="1">
    <source>
        <dbReference type="EMBL" id="KAL1532231.1"/>
    </source>
</evidence>
<accession>A0ABD1FK77</accession>
<dbReference type="EMBL" id="JBEAFC010000014">
    <property type="protein sequence ID" value="KAL1532231.1"/>
    <property type="molecule type" value="Genomic_DNA"/>
</dbReference>
<proteinExistence type="predicted"/>